<organism evidence="2 3">
    <name type="scientific">Duncaniella dubosii</name>
    <dbReference type="NCBI Taxonomy" id="2518971"/>
    <lineage>
        <taxon>Bacteria</taxon>
        <taxon>Pseudomonadati</taxon>
        <taxon>Bacteroidota</taxon>
        <taxon>Bacteroidia</taxon>
        <taxon>Bacteroidales</taxon>
        <taxon>Muribaculaceae</taxon>
        <taxon>Duncaniella</taxon>
    </lineage>
</organism>
<feature type="transmembrane region" description="Helical" evidence="1">
    <location>
        <begin position="34"/>
        <end position="52"/>
    </location>
</feature>
<feature type="transmembrane region" description="Helical" evidence="1">
    <location>
        <begin position="6"/>
        <end position="22"/>
    </location>
</feature>
<accession>A0A4P7W520</accession>
<reference evidence="3" key="1">
    <citation type="submission" date="2019-02" db="EMBL/GenBank/DDBJ databases">
        <title>Isolation and identification of novel species under the genus Muribaculum.</title>
        <authorList>
            <person name="Miyake S."/>
            <person name="Ding Y."/>
            <person name="Low A."/>
            <person name="Soh M."/>
            <person name="Seedorf H."/>
        </authorList>
    </citation>
    <scope>NUCLEOTIDE SEQUENCE [LARGE SCALE GENOMIC DNA]</scope>
    <source>
        <strain evidence="3">H5</strain>
    </source>
</reference>
<keyword evidence="1" id="KW-0472">Membrane</keyword>
<keyword evidence="1" id="KW-0812">Transmembrane</keyword>
<dbReference type="AlphaFoldDB" id="A0A4P7W520"/>
<evidence type="ECO:0000313" key="3">
    <source>
        <dbReference type="Proteomes" id="UP000297149"/>
    </source>
</evidence>
<sequence length="369" mass="42430">MIQILIIISVIILLVGLMVKWPRPGLYIFKTVCLMLLLIGLFFALFFTLMGLGKQALNIDLHPWREYVGPRFIGALIVTTVIFIISQIPLLFLKKLSSKVKSKILKIEGLVYVALLILGTGLLYVAVSDRNYPENQVIDKIEDFHARHGQYPKDLSDINVNIDNDSLFINDNVHLGYSCDKNAYTLSMNYEYGSYVYDSRKDRWSEIQEGSSIENYMIAIPKEADDVIISDYDKGELGLYGVSNSEFYQLTQSQYEKAREILIKHFADSIQPSTNGEYLIEHPGGWLEYIAYPYEQYRRQYFGWKDRDGTHFAMVILISKKLIEHYISLGNFEDNGQLFWIEDGGSDEVDVLINLDESKLETFVVHQHG</sequence>
<keyword evidence="1" id="KW-1133">Transmembrane helix</keyword>
<evidence type="ECO:0000313" key="2">
    <source>
        <dbReference type="EMBL" id="QCD42580.1"/>
    </source>
</evidence>
<protein>
    <submittedName>
        <fullName evidence="2">Uncharacterized protein</fullName>
    </submittedName>
</protein>
<dbReference type="KEGG" id="ddb:E7747_09995"/>
<evidence type="ECO:0000256" key="1">
    <source>
        <dbReference type="SAM" id="Phobius"/>
    </source>
</evidence>
<name>A0A4P7W520_9BACT</name>
<feature type="transmembrane region" description="Helical" evidence="1">
    <location>
        <begin position="72"/>
        <end position="93"/>
    </location>
</feature>
<dbReference type="EMBL" id="CP039396">
    <property type="protein sequence ID" value="QCD42580.1"/>
    <property type="molecule type" value="Genomic_DNA"/>
</dbReference>
<dbReference type="RefSeq" id="WP_124076567.1">
    <property type="nucleotide sequence ID" value="NZ_CP039396.1"/>
</dbReference>
<proteinExistence type="predicted"/>
<keyword evidence="3" id="KW-1185">Reference proteome</keyword>
<dbReference type="Proteomes" id="UP000297149">
    <property type="component" value="Chromosome"/>
</dbReference>
<gene>
    <name evidence="2" type="ORF">E7747_09995</name>
</gene>
<feature type="transmembrane region" description="Helical" evidence="1">
    <location>
        <begin position="105"/>
        <end position="127"/>
    </location>
</feature>